<feature type="chain" id="PRO_5042907961" description="glucuronosyltransferase" evidence="8">
    <location>
        <begin position="18"/>
        <end position="521"/>
    </location>
</feature>
<evidence type="ECO:0000256" key="1">
    <source>
        <dbReference type="ARBA" id="ARBA00009995"/>
    </source>
</evidence>
<evidence type="ECO:0000256" key="8">
    <source>
        <dbReference type="SAM" id="SignalP"/>
    </source>
</evidence>
<evidence type="ECO:0000313" key="10">
    <source>
        <dbReference type="Proteomes" id="UP001328107"/>
    </source>
</evidence>
<dbReference type="PANTHER" id="PTHR48043">
    <property type="entry name" value="EG:EG0003.4 PROTEIN-RELATED"/>
    <property type="match status" value="1"/>
</dbReference>
<dbReference type="Proteomes" id="UP001328107">
    <property type="component" value="Unassembled WGS sequence"/>
</dbReference>
<dbReference type="SUPFAM" id="SSF53756">
    <property type="entry name" value="UDP-Glycosyltransferase/glycogen phosphorylase"/>
    <property type="match status" value="1"/>
</dbReference>
<feature type="transmembrane region" description="Helical" evidence="7">
    <location>
        <begin position="481"/>
        <end position="504"/>
    </location>
</feature>
<proteinExistence type="inferred from homology"/>
<feature type="signal peptide" evidence="8">
    <location>
        <begin position="1"/>
        <end position="17"/>
    </location>
</feature>
<dbReference type="Gene3D" id="3.40.50.2000">
    <property type="entry name" value="Glycogen Phosphorylase B"/>
    <property type="match status" value="2"/>
</dbReference>
<dbReference type="PANTHER" id="PTHR48043:SF23">
    <property type="entry name" value="UDP-GLUCURONOSYLTRANSFERASE"/>
    <property type="match status" value="1"/>
</dbReference>
<evidence type="ECO:0000256" key="6">
    <source>
        <dbReference type="ARBA" id="ARBA00047475"/>
    </source>
</evidence>
<dbReference type="EMBL" id="BTRK01000002">
    <property type="protein sequence ID" value="GMR35425.1"/>
    <property type="molecule type" value="Genomic_DNA"/>
</dbReference>
<keyword evidence="7" id="KW-0812">Transmembrane</keyword>
<comment type="caution">
    <text evidence="9">The sequence shown here is derived from an EMBL/GenBank/DDBJ whole genome shotgun (WGS) entry which is preliminary data.</text>
</comment>
<dbReference type="Pfam" id="PF00201">
    <property type="entry name" value="UDPGT"/>
    <property type="match status" value="1"/>
</dbReference>
<reference evidence="10" key="1">
    <citation type="submission" date="2022-10" db="EMBL/GenBank/DDBJ databases">
        <title>Genome assembly of Pristionchus species.</title>
        <authorList>
            <person name="Yoshida K."/>
            <person name="Sommer R.J."/>
        </authorList>
    </citation>
    <scope>NUCLEOTIDE SEQUENCE [LARGE SCALE GENOMIC DNA]</scope>
    <source>
        <strain evidence="10">RS5460</strain>
    </source>
</reference>
<dbReference type="InterPro" id="IPR050271">
    <property type="entry name" value="UDP-glycosyltransferase"/>
</dbReference>
<gene>
    <name evidence="9" type="ORF">PMAYCL1PPCAC_05620</name>
</gene>
<dbReference type="FunFam" id="3.40.50.2000:FF:000201">
    <property type="entry name" value="UDP-glucuronosyltransferase"/>
    <property type="match status" value="1"/>
</dbReference>
<sequence length="521" mass="59290">MRALPLLPLLFLPYAVAFKFLAYSPRFASSHVNFIAKLADSLVERGHEVVILSPIMDRSVKMGSTNASIISLPICSNCDRFERIMNDVLVSKLWTYKNMFDLFEGMEESLNAWTNRCNETLHYPGLIERLRNEKFDVAFGESANSCFVGLVHLLGIEKYALTDSVAINDLSYSFSHTPTNLAYVPGFMGGSEVMSFTQRFSNVLMYTMGKLTRQWSLKPFRQLFQVFDENFPDIEELSALNSLYFVNSEPLLDFPKITSARVIDIGGIVVSNGAKSLNETWSSILDLRPRSILISFGSFAKSHLMPELYKKNIREVIKKFPDVTFIWKYEKPEHKISEGVDNLIETTWMPQNDLINDPRLSAFITHCGQGSTSEASYAGIPLLVIPIAIDQLRNAEQIKRNGLGVALNRDDLATAEPLEKAIKEILDNPVYSEKAKSVRKMLLERPFTMKEIFVRNMEFLALHGPLRQLDHYGRHLSFAQYYLLDIITVSLFVVLSIIVILFFVSRRIFRAVFSLVKQKAD</sequence>
<comment type="similarity">
    <text evidence="1">Belongs to the UDP-glycosyltransferase family.</text>
</comment>
<dbReference type="InterPro" id="IPR002213">
    <property type="entry name" value="UDP_glucos_trans"/>
</dbReference>
<evidence type="ECO:0000256" key="5">
    <source>
        <dbReference type="ARBA" id="ARBA00022729"/>
    </source>
</evidence>
<dbReference type="EC" id="2.4.1.17" evidence="2"/>
<keyword evidence="7" id="KW-0472">Membrane</keyword>
<dbReference type="GO" id="GO:0015020">
    <property type="term" value="F:glucuronosyltransferase activity"/>
    <property type="evidence" value="ECO:0007669"/>
    <property type="project" value="UniProtKB-EC"/>
</dbReference>
<evidence type="ECO:0000256" key="2">
    <source>
        <dbReference type="ARBA" id="ARBA00012544"/>
    </source>
</evidence>
<name>A0AAN4ZCY8_9BILA</name>
<evidence type="ECO:0000256" key="4">
    <source>
        <dbReference type="ARBA" id="ARBA00022679"/>
    </source>
</evidence>
<comment type="catalytic activity">
    <reaction evidence="6">
        <text>glucuronate acceptor + UDP-alpha-D-glucuronate = acceptor beta-D-glucuronoside + UDP + H(+)</text>
        <dbReference type="Rhea" id="RHEA:21032"/>
        <dbReference type="ChEBI" id="CHEBI:15378"/>
        <dbReference type="ChEBI" id="CHEBI:58052"/>
        <dbReference type="ChEBI" id="CHEBI:58223"/>
        <dbReference type="ChEBI" id="CHEBI:132367"/>
        <dbReference type="ChEBI" id="CHEBI:132368"/>
        <dbReference type="EC" id="2.4.1.17"/>
    </reaction>
</comment>
<protein>
    <recommendedName>
        <fullName evidence="2">glucuronosyltransferase</fullName>
        <ecNumber evidence="2">2.4.1.17</ecNumber>
    </recommendedName>
</protein>
<keyword evidence="3" id="KW-0328">Glycosyltransferase</keyword>
<organism evidence="9 10">
    <name type="scientific">Pristionchus mayeri</name>
    <dbReference type="NCBI Taxonomy" id="1317129"/>
    <lineage>
        <taxon>Eukaryota</taxon>
        <taxon>Metazoa</taxon>
        <taxon>Ecdysozoa</taxon>
        <taxon>Nematoda</taxon>
        <taxon>Chromadorea</taxon>
        <taxon>Rhabditida</taxon>
        <taxon>Rhabditina</taxon>
        <taxon>Diplogasteromorpha</taxon>
        <taxon>Diplogasteroidea</taxon>
        <taxon>Neodiplogasteridae</taxon>
        <taxon>Pristionchus</taxon>
    </lineage>
</organism>
<dbReference type="AlphaFoldDB" id="A0AAN4ZCY8"/>
<keyword evidence="5 8" id="KW-0732">Signal</keyword>
<dbReference type="CDD" id="cd03784">
    <property type="entry name" value="GT1_Gtf-like"/>
    <property type="match status" value="1"/>
</dbReference>
<evidence type="ECO:0000256" key="7">
    <source>
        <dbReference type="SAM" id="Phobius"/>
    </source>
</evidence>
<evidence type="ECO:0000313" key="9">
    <source>
        <dbReference type="EMBL" id="GMR35425.1"/>
    </source>
</evidence>
<keyword evidence="10" id="KW-1185">Reference proteome</keyword>
<keyword evidence="4" id="KW-0808">Transferase</keyword>
<keyword evidence="7" id="KW-1133">Transmembrane helix</keyword>
<evidence type="ECO:0000256" key="3">
    <source>
        <dbReference type="ARBA" id="ARBA00022676"/>
    </source>
</evidence>
<accession>A0AAN4ZCY8</accession>